<accession>A0ABU6JXE7</accession>
<evidence type="ECO:0000256" key="1">
    <source>
        <dbReference type="ARBA" id="ARBA00004442"/>
    </source>
</evidence>
<organism evidence="9 10">
    <name type="scientific">Uliginosibacterium silvisoli</name>
    <dbReference type="NCBI Taxonomy" id="3114758"/>
    <lineage>
        <taxon>Bacteria</taxon>
        <taxon>Pseudomonadati</taxon>
        <taxon>Pseudomonadota</taxon>
        <taxon>Betaproteobacteria</taxon>
        <taxon>Rhodocyclales</taxon>
        <taxon>Zoogloeaceae</taxon>
        <taxon>Uliginosibacterium</taxon>
    </lineage>
</organism>
<keyword evidence="10" id="KW-1185">Reference proteome</keyword>
<dbReference type="RefSeq" id="WP_327597069.1">
    <property type="nucleotide sequence ID" value="NZ_JAYXHS010000001.1"/>
</dbReference>
<evidence type="ECO:0000256" key="2">
    <source>
        <dbReference type="ARBA" id="ARBA00007613"/>
    </source>
</evidence>
<dbReference type="SUPFAM" id="SSF56954">
    <property type="entry name" value="Outer membrane efflux proteins (OEP)"/>
    <property type="match status" value="1"/>
</dbReference>
<comment type="subcellular location">
    <subcellularLocation>
        <location evidence="1">Cell outer membrane</location>
    </subcellularLocation>
</comment>
<dbReference type="Gene3D" id="1.20.1600.10">
    <property type="entry name" value="Outer membrane efflux proteins (OEP)"/>
    <property type="match status" value="1"/>
</dbReference>
<keyword evidence="7" id="KW-0998">Cell outer membrane</keyword>
<evidence type="ECO:0000256" key="7">
    <source>
        <dbReference type="ARBA" id="ARBA00023237"/>
    </source>
</evidence>
<comment type="caution">
    <text evidence="9">The sequence shown here is derived from an EMBL/GenBank/DDBJ whole genome shotgun (WGS) entry which is preliminary data.</text>
</comment>
<comment type="similarity">
    <text evidence="2">Belongs to the outer membrane factor (OMF) (TC 1.B.17) family.</text>
</comment>
<feature type="signal peptide" evidence="8">
    <location>
        <begin position="1"/>
        <end position="32"/>
    </location>
</feature>
<dbReference type="PROSITE" id="PS51257">
    <property type="entry name" value="PROKAR_LIPOPROTEIN"/>
    <property type="match status" value="1"/>
</dbReference>
<proteinExistence type="inferred from homology"/>
<gene>
    <name evidence="9" type="ORF">VVD49_00025</name>
</gene>
<evidence type="ECO:0000256" key="6">
    <source>
        <dbReference type="ARBA" id="ARBA00023136"/>
    </source>
</evidence>
<dbReference type="Proteomes" id="UP001331561">
    <property type="component" value="Unassembled WGS sequence"/>
</dbReference>
<dbReference type="InterPro" id="IPR003423">
    <property type="entry name" value="OMP_efflux"/>
</dbReference>
<dbReference type="PANTHER" id="PTHR30026">
    <property type="entry name" value="OUTER MEMBRANE PROTEIN TOLC"/>
    <property type="match status" value="1"/>
</dbReference>
<protein>
    <submittedName>
        <fullName evidence="9">TolC family protein</fullName>
    </submittedName>
</protein>
<dbReference type="Pfam" id="PF02321">
    <property type="entry name" value="OEP"/>
    <property type="match status" value="2"/>
</dbReference>
<evidence type="ECO:0000256" key="8">
    <source>
        <dbReference type="SAM" id="SignalP"/>
    </source>
</evidence>
<dbReference type="InterPro" id="IPR051906">
    <property type="entry name" value="TolC-like"/>
</dbReference>
<evidence type="ECO:0000256" key="3">
    <source>
        <dbReference type="ARBA" id="ARBA00022448"/>
    </source>
</evidence>
<keyword evidence="3" id="KW-0813">Transport</keyword>
<keyword evidence="8" id="KW-0732">Signal</keyword>
<dbReference type="PANTHER" id="PTHR30026:SF20">
    <property type="entry name" value="OUTER MEMBRANE PROTEIN TOLC"/>
    <property type="match status" value="1"/>
</dbReference>
<evidence type="ECO:0000313" key="9">
    <source>
        <dbReference type="EMBL" id="MEC5384083.1"/>
    </source>
</evidence>
<evidence type="ECO:0000313" key="10">
    <source>
        <dbReference type="Proteomes" id="UP001331561"/>
    </source>
</evidence>
<feature type="chain" id="PRO_5046197569" evidence="8">
    <location>
        <begin position="33"/>
        <end position="510"/>
    </location>
</feature>
<name>A0ABU6JXE7_9RHOO</name>
<evidence type="ECO:0000256" key="5">
    <source>
        <dbReference type="ARBA" id="ARBA00022692"/>
    </source>
</evidence>
<dbReference type="EMBL" id="JAYXHS010000001">
    <property type="protein sequence ID" value="MEC5384083.1"/>
    <property type="molecule type" value="Genomic_DNA"/>
</dbReference>
<keyword evidence="5" id="KW-0812">Transmembrane</keyword>
<reference evidence="9 10" key="1">
    <citation type="submission" date="2024-01" db="EMBL/GenBank/DDBJ databases">
        <title>Uliginosibacterium soil sp. nov.</title>
        <authorList>
            <person name="Lv Y."/>
        </authorList>
    </citation>
    <scope>NUCLEOTIDE SEQUENCE [LARGE SCALE GENOMIC DNA]</scope>
    <source>
        <strain evidence="9 10">H3</strain>
    </source>
</reference>
<keyword evidence="4" id="KW-1134">Transmembrane beta strand</keyword>
<keyword evidence="6" id="KW-0472">Membrane</keyword>
<evidence type="ECO:0000256" key="4">
    <source>
        <dbReference type="ARBA" id="ARBA00022452"/>
    </source>
</evidence>
<sequence length="510" mass="56895">MHRPSLTPLAAVIASALLLSACSALQPQPVTAEQYKKQVVEDRKAMFADQEPANAPITFYVAAARALKYNLDYRLKLMETALAANLRDVSTNELLPRLAVSAGYKGRSNDSGGTSIGIEDRQVSLRASTSEERYHTLGGLGLSWSVLDFGVAYFRTQQKSDQILMAEERRRRVAQNVLQDVRNAYWRALGAQRLKPEVDQLLARTQKALQTAQEADKRNLLPRQESLAYQRALIDSISLLTVRRQDLEFATAELVALMSFPSDTPLVLADVEEPNLPELKADINVLERLALEHRPETMEELYRKRVNENDIKIAKAQLWPNVGLDWSAQYDSNKYLYNNTWSQVGVVVSLNLLKLLQYPALNATQDSQAKTDDARRVALSMAILTQVRVASLRYQLARQDMAFADDSLRVDTSLLDYARAARKTTIGSELEVIRAEGRYLLSRYQREAAYANAQAAWGRLYNSVGLDVLPETVEQADVQSLALSIELVLTGQEQHGMNIGIEKGVGTGAK</sequence>